<name>A0A4R2TTE2_9FIRM</name>
<dbReference type="InterPro" id="IPR013097">
    <property type="entry name" value="Dabb"/>
</dbReference>
<dbReference type="RefSeq" id="WP_132849394.1">
    <property type="nucleotide sequence ID" value="NZ_CP058648.1"/>
</dbReference>
<evidence type="ECO:0000313" key="2">
    <source>
        <dbReference type="EMBL" id="TCP98372.1"/>
    </source>
</evidence>
<dbReference type="EMBL" id="SLYC01000042">
    <property type="protein sequence ID" value="TCP98372.1"/>
    <property type="molecule type" value="Genomic_DNA"/>
</dbReference>
<sequence length="100" mass="11330">MLKHIIMWRIKDNVHGLSKFESAIKMKDALEGLVGIITEIKTLEVGININDSDSAYDIVLFSEFEDKSGLEAYKIHPQHMKVVELAKTIVSERAVVDYIV</sequence>
<gene>
    <name evidence="2" type="ORF">EDD79_10428</name>
</gene>
<dbReference type="SUPFAM" id="SSF54909">
    <property type="entry name" value="Dimeric alpha+beta barrel"/>
    <property type="match status" value="1"/>
</dbReference>
<dbReference type="Proteomes" id="UP000295504">
    <property type="component" value="Unassembled WGS sequence"/>
</dbReference>
<organism evidence="2 3">
    <name type="scientific">Serpentinicella alkaliphila</name>
    <dbReference type="NCBI Taxonomy" id="1734049"/>
    <lineage>
        <taxon>Bacteria</taxon>
        <taxon>Bacillati</taxon>
        <taxon>Bacillota</taxon>
        <taxon>Clostridia</taxon>
        <taxon>Peptostreptococcales</taxon>
        <taxon>Natronincolaceae</taxon>
        <taxon>Serpentinicella</taxon>
    </lineage>
</organism>
<dbReference type="Pfam" id="PF07876">
    <property type="entry name" value="Dabb"/>
    <property type="match status" value="1"/>
</dbReference>
<dbReference type="AlphaFoldDB" id="A0A4R2TTE2"/>
<comment type="caution">
    <text evidence="2">The sequence shown here is derived from an EMBL/GenBank/DDBJ whole genome shotgun (WGS) entry which is preliminary data.</text>
</comment>
<dbReference type="SMART" id="SM00886">
    <property type="entry name" value="Dabb"/>
    <property type="match status" value="1"/>
</dbReference>
<accession>A0A4R2TTE2</accession>
<dbReference type="InterPro" id="IPR011008">
    <property type="entry name" value="Dimeric_a/b-barrel"/>
</dbReference>
<dbReference type="Gene3D" id="3.30.70.100">
    <property type="match status" value="1"/>
</dbReference>
<protein>
    <submittedName>
        <fullName evidence="2">Stress responsive alpha/beta barrel protein</fullName>
    </submittedName>
</protein>
<dbReference type="PANTHER" id="PTHR37832:SF1">
    <property type="entry name" value="STRESS-RESPONSE A_B BARREL DOMAIN-CONTAINING PROTEIN"/>
    <property type="match status" value="1"/>
</dbReference>
<dbReference type="OrthoDB" id="9808130at2"/>
<evidence type="ECO:0000259" key="1">
    <source>
        <dbReference type="PROSITE" id="PS51502"/>
    </source>
</evidence>
<feature type="domain" description="Stress-response A/B barrel" evidence="1">
    <location>
        <begin position="2"/>
        <end position="98"/>
    </location>
</feature>
<keyword evidence="3" id="KW-1185">Reference proteome</keyword>
<dbReference type="PANTHER" id="PTHR37832">
    <property type="entry name" value="BLL2683 PROTEIN"/>
    <property type="match status" value="1"/>
</dbReference>
<proteinExistence type="predicted"/>
<reference evidence="2 3" key="1">
    <citation type="submission" date="2019-03" db="EMBL/GenBank/DDBJ databases">
        <title>Genomic Encyclopedia of Type Strains, Phase IV (KMG-IV): sequencing the most valuable type-strain genomes for metagenomic binning, comparative biology and taxonomic classification.</title>
        <authorList>
            <person name="Goeker M."/>
        </authorList>
    </citation>
    <scope>NUCLEOTIDE SEQUENCE [LARGE SCALE GENOMIC DNA]</scope>
    <source>
        <strain evidence="2 3">DSM 100013</strain>
    </source>
</reference>
<evidence type="ECO:0000313" key="3">
    <source>
        <dbReference type="Proteomes" id="UP000295504"/>
    </source>
</evidence>
<dbReference type="PROSITE" id="PS51502">
    <property type="entry name" value="S_R_A_B_BARREL"/>
    <property type="match status" value="1"/>
</dbReference>